<dbReference type="EMBL" id="LUHQ01000001">
    <property type="protein sequence ID" value="OAP16945.1"/>
    <property type="molecule type" value="Genomic_DNA"/>
</dbReference>
<protein>
    <submittedName>
        <fullName evidence="1">Uncharacterized protein</fullName>
    </submittedName>
</protein>
<sequence>MEAVTGYVKRKDLGRAVVQTDLGNPKAWEIRLTILTDEVLSENQKLATQKIDPSCAVDVSIGHGASDSPRGSSLAINEVRCECSSRISESDLETRGLAMIIDFVMRVASLERSVMNKRDLRFARVEKRFSKGKTKLKA</sequence>
<proteinExistence type="predicted"/>
<gene>
    <name evidence="1" type="ordered locus">AXX17_At1g36270</name>
</gene>
<dbReference type="AlphaFoldDB" id="A0A178WHC4"/>
<reference evidence="2" key="1">
    <citation type="journal article" date="2016" name="Proc. Natl. Acad. Sci. U.S.A.">
        <title>Chromosome-level assembly of Arabidopsis thaliana Ler reveals the extent of translocation and inversion polymorphisms.</title>
        <authorList>
            <person name="Zapata L."/>
            <person name="Ding J."/>
            <person name="Willing E.M."/>
            <person name="Hartwig B."/>
            <person name="Bezdan D."/>
            <person name="Jiao W.B."/>
            <person name="Patel V."/>
            <person name="Velikkakam James G."/>
            <person name="Koornneef M."/>
            <person name="Ossowski S."/>
            <person name="Schneeberger K."/>
        </authorList>
    </citation>
    <scope>NUCLEOTIDE SEQUENCE [LARGE SCALE GENOMIC DNA]</scope>
    <source>
        <strain evidence="2">cv. Landsberg erecta</strain>
    </source>
</reference>
<name>A0A178WHC4_ARATH</name>
<accession>A0A178WHC4</accession>
<evidence type="ECO:0000313" key="1">
    <source>
        <dbReference type="EMBL" id="OAP16945.1"/>
    </source>
</evidence>
<comment type="caution">
    <text evidence="1">The sequence shown here is derived from an EMBL/GenBank/DDBJ whole genome shotgun (WGS) entry which is preliminary data.</text>
</comment>
<evidence type="ECO:0000313" key="2">
    <source>
        <dbReference type="Proteomes" id="UP000078284"/>
    </source>
</evidence>
<organism evidence="1 2">
    <name type="scientific">Arabidopsis thaliana</name>
    <name type="common">Mouse-ear cress</name>
    <dbReference type="NCBI Taxonomy" id="3702"/>
    <lineage>
        <taxon>Eukaryota</taxon>
        <taxon>Viridiplantae</taxon>
        <taxon>Streptophyta</taxon>
        <taxon>Embryophyta</taxon>
        <taxon>Tracheophyta</taxon>
        <taxon>Spermatophyta</taxon>
        <taxon>Magnoliopsida</taxon>
        <taxon>eudicotyledons</taxon>
        <taxon>Gunneridae</taxon>
        <taxon>Pentapetalae</taxon>
        <taxon>rosids</taxon>
        <taxon>malvids</taxon>
        <taxon>Brassicales</taxon>
        <taxon>Brassicaceae</taxon>
        <taxon>Camelineae</taxon>
        <taxon>Arabidopsis</taxon>
    </lineage>
</organism>
<dbReference type="ExpressionAtlas" id="A0A178WHC4">
    <property type="expression patterns" value="baseline and differential"/>
</dbReference>
<dbReference type="Proteomes" id="UP000078284">
    <property type="component" value="Chromosome 1"/>
</dbReference>